<organism evidence="1 2">
    <name type="scientific">Gomphillus americanus</name>
    <dbReference type="NCBI Taxonomy" id="1940652"/>
    <lineage>
        <taxon>Eukaryota</taxon>
        <taxon>Fungi</taxon>
        <taxon>Dikarya</taxon>
        <taxon>Ascomycota</taxon>
        <taxon>Pezizomycotina</taxon>
        <taxon>Lecanoromycetes</taxon>
        <taxon>OSLEUM clade</taxon>
        <taxon>Ostropomycetidae</taxon>
        <taxon>Ostropales</taxon>
        <taxon>Graphidaceae</taxon>
        <taxon>Gomphilloideae</taxon>
        <taxon>Gomphillus</taxon>
    </lineage>
</organism>
<dbReference type="Proteomes" id="UP000664169">
    <property type="component" value="Unassembled WGS sequence"/>
</dbReference>
<gene>
    <name evidence="1" type="ORF">GOMPHAMPRED_001653</name>
</gene>
<evidence type="ECO:0000313" key="1">
    <source>
        <dbReference type="EMBL" id="CAF9919007.1"/>
    </source>
</evidence>
<dbReference type="EMBL" id="CAJPDQ010000014">
    <property type="protein sequence ID" value="CAF9919007.1"/>
    <property type="molecule type" value="Genomic_DNA"/>
</dbReference>
<comment type="caution">
    <text evidence="1">The sequence shown here is derived from an EMBL/GenBank/DDBJ whole genome shotgun (WGS) entry which is preliminary data.</text>
</comment>
<reference evidence="1" key="1">
    <citation type="submission" date="2021-03" db="EMBL/GenBank/DDBJ databases">
        <authorList>
            <person name="Tagirdzhanova G."/>
        </authorList>
    </citation>
    <scope>NUCLEOTIDE SEQUENCE</scope>
</reference>
<protein>
    <submittedName>
        <fullName evidence="1">Uncharacterized protein</fullName>
    </submittedName>
</protein>
<name>A0A8H3FAB5_9LECA</name>
<sequence>MAVATIDSVYPEDDLFVTKTDEASANLKKKQKTKKKRIVTPLIKQEEFDKSLKQDDSPALSVDPLEVHGVWKTDDEPSFDIADFSEDELQDELDAGVHYLDIGVSSASKVSYGSYEIEGD</sequence>
<proteinExistence type="predicted"/>
<accession>A0A8H3FAB5</accession>
<keyword evidence="2" id="KW-1185">Reference proteome</keyword>
<evidence type="ECO:0000313" key="2">
    <source>
        <dbReference type="Proteomes" id="UP000664169"/>
    </source>
</evidence>
<dbReference type="AlphaFoldDB" id="A0A8H3FAB5"/>